<dbReference type="InterPro" id="IPR000408">
    <property type="entry name" value="Reg_chr_condens"/>
</dbReference>
<dbReference type="Gene3D" id="2.130.10.30">
    <property type="entry name" value="Regulator of chromosome condensation 1/beta-lactamase-inhibitor protein II"/>
    <property type="match status" value="1"/>
</dbReference>
<keyword evidence="1" id="KW-0677">Repeat</keyword>
<evidence type="ECO:0000313" key="4">
    <source>
        <dbReference type="Proteomes" id="UP001530400"/>
    </source>
</evidence>
<accession>A0ABD3MLR9</accession>
<dbReference type="PANTHER" id="PTHR45622:SF70">
    <property type="entry name" value="SECRETION-REGULATING GUANINE NUCLEOTIDE EXCHANGE FACTOR"/>
    <property type="match status" value="1"/>
</dbReference>
<comment type="caution">
    <text evidence="3">The sequence shown here is derived from an EMBL/GenBank/DDBJ whole genome shotgun (WGS) entry which is preliminary data.</text>
</comment>
<evidence type="ECO:0000313" key="3">
    <source>
        <dbReference type="EMBL" id="KAL3764874.1"/>
    </source>
</evidence>
<dbReference type="InterPro" id="IPR051709">
    <property type="entry name" value="Ub-ligase/GTPase-reg"/>
</dbReference>
<dbReference type="InterPro" id="IPR009091">
    <property type="entry name" value="RCC1/BLIP-II"/>
</dbReference>
<evidence type="ECO:0000256" key="2">
    <source>
        <dbReference type="PROSITE-ProRule" id="PRU00235"/>
    </source>
</evidence>
<dbReference type="AlphaFoldDB" id="A0ABD3MLR9"/>
<reference evidence="3 4" key="1">
    <citation type="submission" date="2024-10" db="EMBL/GenBank/DDBJ databases">
        <title>Updated reference genomes for cyclostephanoid diatoms.</title>
        <authorList>
            <person name="Roberts W.R."/>
            <person name="Alverson A.J."/>
        </authorList>
    </citation>
    <scope>NUCLEOTIDE SEQUENCE [LARGE SCALE GENOMIC DNA]</scope>
    <source>
        <strain evidence="3 4">AJA010-31</strain>
    </source>
</reference>
<proteinExistence type="predicted"/>
<keyword evidence="4" id="KW-1185">Reference proteome</keyword>
<dbReference type="PANTHER" id="PTHR45622">
    <property type="entry name" value="UBIQUITIN-PROTEIN LIGASE E3A-RELATED"/>
    <property type="match status" value="1"/>
</dbReference>
<dbReference type="EMBL" id="JALLPJ020001411">
    <property type="protein sequence ID" value="KAL3764874.1"/>
    <property type="molecule type" value="Genomic_DNA"/>
</dbReference>
<dbReference type="PROSITE" id="PS50012">
    <property type="entry name" value="RCC1_3"/>
    <property type="match status" value="1"/>
</dbReference>
<dbReference type="Proteomes" id="UP001530400">
    <property type="component" value="Unassembled WGS sequence"/>
</dbReference>
<name>A0ABD3MLR9_9STRA</name>
<sequence length="302" mass="32613">MSNHHDDLTFVQKSSSREAGHSIGIDVNGIAYSICHNPKLCDNELGQLGRSGNAIACLPITLHDGNISSAAYSYTGGFASSGHSAILDSRGYLWVTGCDRWQQLGLGSSDGGSSGYTWKGGRLWQIEFQKNEYVVNLLKKLDPSLGDTNVEMHNPKRWIRDVALGGDHTLVLSSNRKDVISFGKGGEGQLGLSSKPWVSSPAKSKVLSSSTPDIAAVCAFRYCSFTLSEEGNIRQHAGKCSFEAKGLQKALELCRRRAISDGLVKTIMEGNQIRNTSSHTSLLLGARYASFLLASDIICLNL</sequence>
<feature type="repeat" description="RCC1" evidence="2">
    <location>
        <begin position="177"/>
        <end position="230"/>
    </location>
</feature>
<gene>
    <name evidence="3" type="ORF">ACHAWO_006722</name>
</gene>
<evidence type="ECO:0000256" key="1">
    <source>
        <dbReference type="ARBA" id="ARBA00022737"/>
    </source>
</evidence>
<organism evidence="3 4">
    <name type="scientific">Cyclotella atomus</name>
    <dbReference type="NCBI Taxonomy" id="382360"/>
    <lineage>
        <taxon>Eukaryota</taxon>
        <taxon>Sar</taxon>
        <taxon>Stramenopiles</taxon>
        <taxon>Ochrophyta</taxon>
        <taxon>Bacillariophyta</taxon>
        <taxon>Coscinodiscophyceae</taxon>
        <taxon>Thalassiosirophycidae</taxon>
        <taxon>Stephanodiscales</taxon>
        <taxon>Stephanodiscaceae</taxon>
        <taxon>Cyclotella</taxon>
    </lineage>
</organism>
<protein>
    <submittedName>
        <fullName evidence="3">Uncharacterized protein</fullName>
    </submittedName>
</protein>
<dbReference type="SUPFAM" id="SSF50985">
    <property type="entry name" value="RCC1/BLIP-II"/>
    <property type="match status" value="1"/>
</dbReference>